<dbReference type="AlphaFoldDB" id="A0A0A8XQB8"/>
<reference evidence="2" key="2">
    <citation type="journal article" date="2015" name="Data Brief">
        <title>Shoot transcriptome of the giant reed, Arundo donax.</title>
        <authorList>
            <person name="Barrero R.A."/>
            <person name="Guerrero F.D."/>
            <person name="Moolhuijzen P."/>
            <person name="Goolsby J.A."/>
            <person name="Tidwell J."/>
            <person name="Bellgard S.E."/>
            <person name="Bellgard M.I."/>
        </authorList>
    </citation>
    <scope>NUCLEOTIDE SEQUENCE</scope>
    <source>
        <tissue evidence="2">Shoot tissue taken approximately 20 cm above the soil surface</tissue>
    </source>
</reference>
<accession>A0A0A8XQB8</accession>
<protein>
    <submittedName>
        <fullName evidence="2">Uncharacterized protein</fullName>
    </submittedName>
</protein>
<organism evidence="2">
    <name type="scientific">Arundo donax</name>
    <name type="common">Giant reed</name>
    <name type="synonym">Donax arundinaceus</name>
    <dbReference type="NCBI Taxonomy" id="35708"/>
    <lineage>
        <taxon>Eukaryota</taxon>
        <taxon>Viridiplantae</taxon>
        <taxon>Streptophyta</taxon>
        <taxon>Embryophyta</taxon>
        <taxon>Tracheophyta</taxon>
        <taxon>Spermatophyta</taxon>
        <taxon>Magnoliopsida</taxon>
        <taxon>Liliopsida</taxon>
        <taxon>Poales</taxon>
        <taxon>Poaceae</taxon>
        <taxon>PACMAD clade</taxon>
        <taxon>Arundinoideae</taxon>
        <taxon>Arundineae</taxon>
        <taxon>Arundo</taxon>
    </lineage>
</organism>
<proteinExistence type="predicted"/>
<name>A0A0A8XQB8_ARUDO</name>
<feature type="region of interest" description="Disordered" evidence="1">
    <location>
        <begin position="1"/>
        <end position="66"/>
    </location>
</feature>
<evidence type="ECO:0000313" key="2">
    <source>
        <dbReference type="EMBL" id="JAD14775.1"/>
    </source>
</evidence>
<feature type="compositionally biased region" description="Polar residues" evidence="1">
    <location>
        <begin position="23"/>
        <end position="48"/>
    </location>
</feature>
<sequence>MEMADVYLNESTRRRSTRGSRTKTAVTSSTNSLPVHHCTPNSSRSTPACSFPPPTLPDITSPMMMR</sequence>
<reference evidence="2" key="1">
    <citation type="submission" date="2014-09" db="EMBL/GenBank/DDBJ databases">
        <authorList>
            <person name="Magalhaes I.L.F."/>
            <person name="Oliveira U."/>
            <person name="Santos F.R."/>
            <person name="Vidigal T.H.D.A."/>
            <person name="Brescovit A.D."/>
            <person name="Santos A.J."/>
        </authorList>
    </citation>
    <scope>NUCLEOTIDE SEQUENCE</scope>
    <source>
        <tissue evidence="2">Shoot tissue taken approximately 20 cm above the soil surface</tissue>
    </source>
</reference>
<dbReference type="EMBL" id="GBRH01283120">
    <property type="protein sequence ID" value="JAD14775.1"/>
    <property type="molecule type" value="Transcribed_RNA"/>
</dbReference>
<evidence type="ECO:0000256" key="1">
    <source>
        <dbReference type="SAM" id="MobiDB-lite"/>
    </source>
</evidence>